<evidence type="ECO:0000313" key="2">
    <source>
        <dbReference type="EMBL" id="KAA3674914.1"/>
    </source>
</evidence>
<sequence length="169" mass="19221">MFIRIHIRNTSELNVFKQLSVQVTRISRPLLMKPVPAEDLDGLGDGDSLTITSSKRQIGWNGWRRKKSRNRRTVSLHRPSVALADYEISDTRTSAMSSLLLLFATLECMCGFVLPICSAFSKPTHKLKRYYYEYKLATNQLSMLPEAKVAQLVLSLLQSETSRSRTITI</sequence>
<organism evidence="2 3">
    <name type="scientific">Paragonimus westermani</name>
    <dbReference type="NCBI Taxonomy" id="34504"/>
    <lineage>
        <taxon>Eukaryota</taxon>
        <taxon>Metazoa</taxon>
        <taxon>Spiralia</taxon>
        <taxon>Lophotrochozoa</taxon>
        <taxon>Platyhelminthes</taxon>
        <taxon>Trematoda</taxon>
        <taxon>Digenea</taxon>
        <taxon>Plagiorchiida</taxon>
        <taxon>Troglotremata</taxon>
        <taxon>Troglotrematidae</taxon>
        <taxon>Paragonimus</taxon>
    </lineage>
</organism>
<keyword evidence="1" id="KW-0812">Transmembrane</keyword>
<name>A0A5J4NHJ5_9TREM</name>
<comment type="caution">
    <text evidence="2">The sequence shown here is derived from an EMBL/GenBank/DDBJ whole genome shotgun (WGS) entry which is preliminary data.</text>
</comment>
<proteinExistence type="predicted"/>
<gene>
    <name evidence="2" type="ORF">DEA37_0001661</name>
</gene>
<feature type="transmembrane region" description="Helical" evidence="1">
    <location>
        <begin position="99"/>
        <end position="120"/>
    </location>
</feature>
<evidence type="ECO:0000313" key="3">
    <source>
        <dbReference type="Proteomes" id="UP000324629"/>
    </source>
</evidence>
<keyword evidence="3" id="KW-1185">Reference proteome</keyword>
<keyword evidence="1" id="KW-1133">Transmembrane helix</keyword>
<keyword evidence="1" id="KW-0472">Membrane</keyword>
<dbReference type="AlphaFoldDB" id="A0A5J4NHJ5"/>
<accession>A0A5J4NHJ5</accession>
<dbReference type="Proteomes" id="UP000324629">
    <property type="component" value="Unassembled WGS sequence"/>
</dbReference>
<dbReference type="EMBL" id="QNGE01002831">
    <property type="protein sequence ID" value="KAA3674914.1"/>
    <property type="molecule type" value="Genomic_DNA"/>
</dbReference>
<protein>
    <submittedName>
        <fullName evidence="2">Uncharacterized protein</fullName>
    </submittedName>
</protein>
<reference evidence="2 3" key="1">
    <citation type="journal article" date="2019" name="Gigascience">
        <title>Whole-genome sequence of the oriental lung fluke Paragonimus westermani.</title>
        <authorList>
            <person name="Oey H."/>
            <person name="Zakrzewski M."/>
            <person name="Narain K."/>
            <person name="Devi K.R."/>
            <person name="Agatsuma T."/>
            <person name="Nawaratna S."/>
            <person name="Gobert G.N."/>
            <person name="Jones M.K."/>
            <person name="Ragan M.A."/>
            <person name="McManus D.P."/>
            <person name="Krause L."/>
        </authorList>
    </citation>
    <scope>NUCLEOTIDE SEQUENCE [LARGE SCALE GENOMIC DNA]</scope>
    <source>
        <strain evidence="2 3">IND2009</strain>
    </source>
</reference>
<evidence type="ECO:0000256" key="1">
    <source>
        <dbReference type="SAM" id="Phobius"/>
    </source>
</evidence>